<feature type="coiled-coil region" evidence="8">
    <location>
        <begin position="204"/>
        <end position="231"/>
    </location>
</feature>
<keyword evidence="5" id="KW-0812">Transmembrane</keyword>
<evidence type="ECO:0000256" key="2">
    <source>
        <dbReference type="ARBA" id="ARBA00007613"/>
    </source>
</evidence>
<evidence type="ECO:0000313" key="9">
    <source>
        <dbReference type="EMBL" id="WNM60680.1"/>
    </source>
</evidence>
<protein>
    <submittedName>
        <fullName evidence="9">TolC family protein</fullName>
    </submittedName>
</protein>
<dbReference type="Gene3D" id="1.20.1600.10">
    <property type="entry name" value="Outer membrane efflux proteins (OEP)"/>
    <property type="match status" value="1"/>
</dbReference>
<organism evidence="9 10">
    <name type="scientific">Candidatus Nitrospira neomarina</name>
    <dbReference type="NCBI Taxonomy" id="3020899"/>
    <lineage>
        <taxon>Bacteria</taxon>
        <taxon>Pseudomonadati</taxon>
        <taxon>Nitrospirota</taxon>
        <taxon>Nitrospiria</taxon>
        <taxon>Nitrospirales</taxon>
        <taxon>Nitrospiraceae</taxon>
        <taxon>Nitrospira</taxon>
    </lineage>
</organism>
<comment type="similarity">
    <text evidence="2">Belongs to the outer membrane factor (OMF) (TC 1.B.17) family.</text>
</comment>
<gene>
    <name evidence="9" type="ORF">PQG83_13025</name>
</gene>
<evidence type="ECO:0000256" key="5">
    <source>
        <dbReference type="ARBA" id="ARBA00022692"/>
    </source>
</evidence>
<dbReference type="GO" id="GO:0009279">
    <property type="term" value="C:cell outer membrane"/>
    <property type="evidence" value="ECO:0007669"/>
    <property type="project" value="UniProtKB-SubCell"/>
</dbReference>
<dbReference type="GO" id="GO:0015562">
    <property type="term" value="F:efflux transmembrane transporter activity"/>
    <property type="evidence" value="ECO:0007669"/>
    <property type="project" value="InterPro"/>
</dbReference>
<evidence type="ECO:0000256" key="1">
    <source>
        <dbReference type="ARBA" id="ARBA00004442"/>
    </source>
</evidence>
<keyword evidence="8" id="KW-0175">Coiled coil</keyword>
<keyword evidence="4" id="KW-1134">Transmembrane beta strand</keyword>
<keyword evidence="7" id="KW-0998">Cell outer membrane</keyword>
<dbReference type="Proteomes" id="UP001302494">
    <property type="component" value="Chromosome"/>
</dbReference>
<dbReference type="RefSeq" id="WP_312741756.1">
    <property type="nucleotide sequence ID" value="NZ_CP116968.1"/>
</dbReference>
<dbReference type="AlphaFoldDB" id="A0AA96GIB7"/>
<evidence type="ECO:0000256" key="7">
    <source>
        <dbReference type="ARBA" id="ARBA00023237"/>
    </source>
</evidence>
<dbReference type="InterPro" id="IPR051906">
    <property type="entry name" value="TolC-like"/>
</dbReference>
<dbReference type="KEGG" id="nneo:PQG83_13025"/>
<accession>A0AA96GIB7</accession>
<reference evidence="9 10" key="1">
    <citation type="submission" date="2023-01" db="EMBL/GenBank/DDBJ databases">
        <title>Cultivation and genomic characterization of new, ubiquitous marine nitrite-oxidizing bacteria from the Nitrospirales.</title>
        <authorList>
            <person name="Mueller A.J."/>
            <person name="Daebeler A."/>
            <person name="Herbold C.W."/>
            <person name="Kirkegaard R.H."/>
            <person name="Daims H."/>
        </authorList>
    </citation>
    <scope>NUCLEOTIDE SEQUENCE [LARGE SCALE GENOMIC DNA]</scope>
    <source>
        <strain evidence="9 10">DK</strain>
    </source>
</reference>
<dbReference type="Pfam" id="PF02321">
    <property type="entry name" value="OEP"/>
    <property type="match status" value="2"/>
</dbReference>
<keyword evidence="3" id="KW-0813">Transport</keyword>
<comment type="subcellular location">
    <subcellularLocation>
        <location evidence="1">Cell outer membrane</location>
    </subcellularLocation>
</comment>
<dbReference type="InterPro" id="IPR003423">
    <property type="entry name" value="OMP_efflux"/>
</dbReference>
<proteinExistence type="inferred from homology"/>
<evidence type="ECO:0000313" key="10">
    <source>
        <dbReference type="Proteomes" id="UP001302494"/>
    </source>
</evidence>
<name>A0AA96GIB7_9BACT</name>
<dbReference type="PANTHER" id="PTHR30026">
    <property type="entry name" value="OUTER MEMBRANE PROTEIN TOLC"/>
    <property type="match status" value="1"/>
</dbReference>
<evidence type="ECO:0000256" key="8">
    <source>
        <dbReference type="SAM" id="Coils"/>
    </source>
</evidence>
<sequence length="447" mass="48784">MMGGQCWKAVGLCVVCLMVIGGIGAVTWAASPEPATVRDLPELRLSLREAMDAAVDQNPTVRLFNERITQAQDVANTQLGELLPNLSGTAGASRRRFFTGSFGSSATVVGPRDFYEMRAFLTQNVFSLSLIQKWRAAKAGVDVAGLDAEVTKRDTMATAGLIYLETLRAKAAVNARTADVALNKELLRLAAERKSAGMATSLDVTRAKVQLENAKQRLLVAENERDRAKLNLIRAMGLSFEVKLVLTDEMKMVNVSDQSIGEALQVAKEHRTELKAQQNRERLASLSLSSVTNERVPTIQALGDVGMIGNQIPNALTTDNVQVLMRVPIFDGGMREARISESRSLLRQEAIRTQDVQYQVGLEVRDALITMSSAKQQVAVAEEGLKLSLTELELSRERFAVGVATNIEVTDAQTRVAQARDNLIEGLFTFNASRLSLARAQGQLEKL</sequence>
<dbReference type="PANTHER" id="PTHR30026:SF20">
    <property type="entry name" value="OUTER MEMBRANE PROTEIN TOLC"/>
    <property type="match status" value="1"/>
</dbReference>
<dbReference type="GO" id="GO:0015288">
    <property type="term" value="F:porin activity"/>
    <property type="evidence" value="ECO:0007669"/>
    <property type="project" value="TreeGrafter"/>
</dbReference>
<dbReference type="GO" id="GO:1990281">
    <property type="term" value="C:efflux pump complex"/>
    <property type="evidence" value="ECO:0007669"/>
    <property type="project" value="TreeGrafter"/>
</dbReference>
<dbReference type="SUPFAM" id="SSF56954">
    <property type="entry name" value="Outer membrane efflux proteins (OEP)"/>
    <property type="match status" value="1"/>
</dbReference>
<evidence type="ECO:0000256" key="3">
    <source>
        <dbReference type="ARBA" id="ARBA00022448"/>
    </source>
</evidence>
<keyword evidence="6" id="KW-0472">Membrane</keyword>
<dbReference type="EMBL" id="CP116968">
    <property type="protein sequence ID" value="WNM60680.1"/>
    <property type="molecule type" value="Genomic_DNA"/>
</dbReference>
<evidence type="ECO:0000256" key="6">
    <source>
        <dbReference type="ARBA" id="ARBA00023136"/>
    </source>
</evidence>
<keyword evidence="10" id="KW-1185">Reference proteome</keyword>
<evidence type="ECO:0000256" key="4">
    <source>
        <dbReference type="ARBA" id="ARBA00022452"/>
    </source>
</evidence>